<reference evidence="2" key="1">
    <citation type="submission" date="2021-04" db="EMBL/GenBank/DDBJ databases">
        <title>Phylogenetic analysis of Acidobacteriaceae.</title>
        <authorList>
            <person name="Qiu L."/>
            <person name="Zhang Q."/>
        </authorList>
    </citation>
    <scope>NUCLEOTIDE SEQUENCE</scope>
    <source>
        <strain evidence="2">DSM 25168</strain>
    </source>
</reference>
<keyword evidence="1" id="KW-0732">Signal</keyword>
<keyword evidence="3" id="KW-1185">Reference proteome</keyword>
<evidence type="ECO:0000256" key="1">
    <source>
        <dbReference type="SAM" id="SignalP"/>
    </source>
</evidence>
<evidence type="ECO:0000313" key="2">
    <source>
        <dbReference type="EMBL" id="UWZ82222.1"/>
    </source>
</evidence>
<proteinExistence type="predicted"/>
<dbReference type="AlphaFoldDB" id="A0A9J7BMS7"/>
<feature type="chain" id="PRO_5039948878" evidence="1">
    <location>
        <begin position="23"/>
        <end position="559"/>
    </location>
</feature>
<dbReference type="RefSeq" id="WP_260791369.1">
    <property type="nucleotide sequence ID" value="NZ_CP093313.1"/>
</dbReference>
<dbReference type="EMBL" id="CP093313">
    <property type="protein sequence ID" value="UWZ82222.1"/>
    <property type="molecule type" value="Genomic_DNA"/>
</dbReference>
<dbReference type="Proteomes" id="UP001059380">
    <property type="component" value="Chromosome"/>
</dbReference>
<feature type="signal peptide" evidence="1">
    <location>
        <begin position="1"/>
        <end position="22"/>
    </location>
</feature>
<organism evidence="2 3">
    <name type="scientific">Occallatibacter riparius</name>
    <dbReference type="NCBI Taxonomy" id="1002689"/>
    <lineage>
        <taxon>Bacteria</taxon>
        <taxon>Pseudomonadati</taxon>
        <taxon>Acidobacteriota</taxon>
        <taxon>Terriglobia</taxon>
        <taxon>Terriglobales</taxon>
        <taxon>Acidobacteriaceae</taxon>
        <taxon>Occallatibacter</taxon>
    </lineage>
</organism>
<dbReference type="SUPFAM" id="SSF74653">
    <property type="entry name" value="TolA/TonB C-terminal domain"/>
    <property type="match status" value="1"/>
</dbReference>
<protein>
    <submittedName>
        <fullName evidence="2">Energy transducer TonB</fullName>
    </submittedName>
</protein>
<dbReference type="Gene3D" id="3.30.1150.10">
    <property type="match status" value="1"/>
</dbReference>
<dbReference type="KEGG" id="orp:MOP44_16755"/>
<accession>A0A9J7BMS7</accession>
<name>A0A9J7BMS7_9BACT</name>
<gene>
    <name evidence="2" type="ORF">MOP44_16755</name>
</gene>
<sequence>MRKSWAFLLLLCTLACAPQGRAEDTVKRILKAVEQCTLDQRGTPPFHLKATLAPSSERDKDSGRTGEVEIWWRSPDQWRREVRSPEFHQVQIVNGSKIWQKDEGDYFPEWLRETADAIVRPVPMSDDLLAQIRGAEVRHETGGTYLAWTIASSNGQVQKTMGAGVSIRDDSGLLLSAGGFGWSGEFEDYAKFHKLTVARTVNVGSPQVTAKIVLLEDLSVVQGGWFDASAPDGDEPINTVLMNELTTRENLVAQNISWPMPKDGPLEGVLTTEVSIDRAGKVREIGTIVSDNPAMNGAAHEQIAAMRFKPFVIDGVAVQVLSRITLAFKTARPTGTEAFESARNYFERGRQLDFPSGGAGFPYMLKAEFQARSSAGSVDTGHYGDLWVAADKWRREATFGSSHLVRARNGSKLYEQVDGPDAQLLLLVFRLMEPIPAMDSFVESDWRMQSGMVGDRKTIRVLSGYESSEGKLDPEARGFWFDTNGNLVKTYGAGMEALRSEFVNYQNAHLARRIDVSHDAAAVMHIRVTDIAGASDSVPKNAFEIKGHEVNKQFTSEAR</sequence>
<evidence type="ECO:0000313" key="3">
    <source>
        <dbReference type="Proteomes" id="UP001059380"/>
    </source>
</evidence>